<dbReference type="InterPro" id="IPR050219">
    <property type="entry name" value="DnaG_primase"/>
</dbReference>
<dbReference type="GO" id="GO:0005737">
    <property type="term" value="C:cytoplasm"/>
    <property type="evidence" value="ECO:0007669"/>
    <property type="project" value="TreeGrafter"/>
</dbReference>
<organism evidence="6 7">
    <name type="scientific">Simplicispira hankyongi</name>
    <dbReference type="NCBI Taxonomy" id="2315688"/>
    <lineage>
        <taxon>Bacteria</taxon>
        <taxon>Pseudomonadati</taxon>
        <taxon>Pseudomonadota</taxon>
        <taxon>Betaproteobacteria</taxon>
        <taxon>Burkholderiales</taxon>
        <taxon>Comamonadaceae</taxon>
        <taxon>Simplicispira</taxon>
    </lineage>
</organism>
<dbReference type="InterPro" id="IPR034151">
    <property type="entry name" value="TOPRIM_DnaG_bac"/>
</dbReference>
<evidence type="ECO:0000256" key="3">
    <source>
        <dbReference type="ARBA" id="ARBA00022833"/>
    </source>
</evidence>
<keyword evidence="2" id="KW-0863">Zinc-finger</keyword>
<dbReference type="GO" id="GO:0003677">
    <property type="term" value="F:DNA binding"/>
    <property type="evidence" value="ECO:0007669"/>
    <property type="project" value="InterPro"/>
</dbReference>
<evidence type="ECO:0000313" key="6">
    <source>
        <dbReference type="EMBL" id="RID97396.1"/>
    </source>
</evidence>
<keyword evidence="3" id="KW-0862">Zinc</keyword>
<comment type="caution">
    <text evidence="6">The sequence shown here is derived from an EMBL/GenBank/DDBJ whole genome shotgun (WGS) entry which is preliminary data.</text>
</comment>
<evidence type="ECO:0000259" key="5">
    <source>
        <dbReference type="PROSITE" id="PS50878"/>
    </source>
</evidence>
<proteinExistence type="predicted"/>
<dbReference type="EMBL" id="QXJC01000007">
    <property type="protein sequence ID" value="RID97396.1"/>
    <property type="molecule type" value="Genomic_DNA"/>
</dbReference>
<dbReference type="Gene3D" id="3.40.1360.10">
    <property type="match status" value="1"/>
</dbReference>
<dbReference type="InterPro" id="IPR000477">
    <property type="entry name" value="RT_dom"/>
</dbReference>
<dbReference type="SMART" id="SM00400">
    <property type="entry name" value="ZnF_CHCC"/>
    <property type="match status" value="1"/>
</dbReference>
<dbReference type="Proteomes" id="UP000266302">
    <property type="component" value="Unassembled WGS sequence"/>
</dbReference>
<dbReference type="GO" id="GO:0006269">
    <property type="term" value="P:DNA replication, synthesis of primer"/>
    <property type="evidence" value="ECO:0007669"/>
    <property type="project" value="TreeGrafter"/>
</dbReference>
<dbReference type="GO" id="GO:0003899">
    <property type="term" value="F:DNA-directed RNA polymerase activity"/>
    <property type="evidence" value="ECO:0007669"/>
    <property type="project" value="InterPro"/>
</dbReference>
<dbReference type="CDD" id="cd01646">
    <property type="entry name" value="RT_Bac_retron_I"/>
    <property type="match status" value="1"/>
</dbReference>
<keyword evidence="1" id="KW-0479">Metal-binding</keyword>
<evidence type="ECO:0000256" key="1">
    <source>
        <dbReference type="ARBA" id="ARBA00022723"/>
    </source>
</evidence>
<reference evidence="6 7" key="1">
    <citation type="submission" date="2018-09" db="EMBL/GenBank/DDBJ databases">
        <title>Draft genome of Simplicispira sp. NY-02.</title>
        <authorList>
            <person name="Im W.T."/>
        </authorList>
    </citation>
    <scope>NUCLEOTIDE SEQUENCE [LARGE SCALE GENOMIC DNA]</scope>
    <source>
        <strain evidence="6 7">NY-02</strain>
    </source>
</reference>
<keyword evidence="7" id="KW-1185">Reference proteome</keyword>
<feature type="compositionally biased region" description="Low complexity" evidence="4">
    <location>
        <begin position="1854"/>
        <end position="1871"/>
    </location>
</feature>
<dbReference type="GO" id="GO:0008270">
    <property type="term" value="F:zinc ion binding"/>
    <property type="evidence" value="ECO:0007669"/>
    <property type="project" value="UniProtKB-KW"/>
</dbReference>
<dbReference type="InterPro" id="IPR002694">
    <property type="entry name" value="Znf_CHC2"/>
</dbReference>
<accession>A0A398CCR6</accession>
<gene>
    <name evidence="6" type="ORF">D3F03_14090</name>
</gene>
<dbReference type="PANTHER" id="PTHR30313:SF2">
    <property type="entry name" value="DNA PRIMASE"/>
    <property type="match status" value="1"/>
</dbReference>
<feature type="region of interest" description="Disordered" evidence="4">
    <location>
        <begin position="1854"/>
        <end position="1906"/>
    </location>
</feature>
<dbReference type="PANTHER" id="PTHR30313">
    <property type="entry name" value="DNA PRIMASE"/>
    <property type="match status" value="1"/>
</dbReference>
<dbReference type="Pfam" id="PF01807">
    <property type="entry name" value="Zn_ribbon_DnaG"/>
    <property type="match status" value="1"/>
</dbReference>
<feature type="domain" description="Reverse transcriptase" evidence="5">
    <location>
        <begin position="568"/>
        <end position="903"/>
    </location>
</feature>
<sequence>MKVREGGTMDGRYDIGDLLAKVPLEDVLQRLGLKTERRGASIQALCPFHQDTRPSLNVYPADGTSTAHYHCYACGAHGNAIDLVKRVQGVDFLPAVQWLAQQFGIKPPARQSKQRTSETAGRDAALKFALRIYDEKHDDVRFQVWCQERGFDRDSLYSLGLRCITRGVLVEALQSKSVGERTELTDGLQALGLVKRLYQRSAPQQWKLNLHDQFQDCFHDGRVVIPIKGGTHKQPQWLGFAGRSLQTVPPEGVAKYLLTAGFEKAKVLFNEPAAFAAVRQAQKVNAPARLYLVEGFLDALRLHTLGLPAVALMGTSLGIEPMERLAALAQSSDSNAELTYSVFLDNDPAGFAGSERLVRRLLDLRGVNLRWVGMPWRSVPALGKDPDTCLRGATTAQEVLAWLQPFDLPAEAVLLAQALGGQDASDLQPERFSQLVQTVRERALFRVGMVLRRLYGPRPAEAAFDRLQDSQWEWARRLHAELATSEVARNSLPSRGQYLEETLPRVALARSLAYHGARRGELPCDEETWQSLGGNARLFDQMALHRLRAMMEGDQLWKQAAPYDAVHLPRKLTADPKALDDPRRKVMPHPADLLVQQTVLNELLSQRHDRPSATGRAFSDDIPAVRWYASRREVLVTGLSTPLNAIDEELNLPKTLSFGYQIDMDVLEGDQTPSDQGMFRPFGQCWREFMATLSRQCHAIGPRVHVLRLDAKRYYDSIQRFVLRDALLRPLNQAMAVHGVPKGFVDVFGLSQSGVEPWDAELEAKLERLLVGLVFHHQYRDPDVDGRTAQSSELIGIPQGPVLSAYIGTIALFPVDETARSFIHRTAERGADGVLRPRIGYARYVDDIVLFADSEDLLKQLRELLQAKAAERSIDLIHKGERVRAGSPLQVMRQLNDGRGLAPSVPAWEPPLVGDGETDYSLGGELPDVDRQCALQMLRRVALMHQPSEIVGQVKAVLEAPDLRAGDLGLCARWLWWQVAAAIDPAQDGTTPALLWESFWQLWKQVCSGHPWASAFEQRGYDLLFAVEGLDKLLDNHPWQENGKFLVERQEDRSRRLRLARLVCMPEFIDQVKPAKNFDHVRRRAWLAARKAHRLLGDPGVVLALPPQLGGPLTAIEWLCLAGPNIAQRGTNHPLNALVERQVTRSIGDGLDLARRVIGELTKKIDESDVTAAGLAIDFVLNSSPPRGRLSTLATWFAHLLSQVGADKRLMPHLPAVSEGEPPLLAIDAEAGTEGRWLYRYTERGSDEAQHVPSTDRRFAHVVMRTELPCLADETALRFVGVPESNALRLAVEKSQDPTLWMDLDHSVGADQARLPITHRAACLYYGLLAMHQMAVDGGRSLTYVPFRPQLFRSPGNETEFYLLAEPVKRDQLGVNAWYHDRDDRVQSVTVPFAGADLWRVGWAVADVLGVAADMAGETGDRDEQLDELEAPDEEGDSSEVSAALARQELEAYLLRQQLRKLQGSYLSSAQIESAGLTEDDLPGTVKRALALLERFPAHESLEAQVRHLLTVEAESRAMALRLEHGSSDAMRHVLHQAVPEALNRLPLWVLQGLPLRPPPEREGPLRPELGLMLSLYQALYPAVPGSGKIAAEPLRVALVLAAIGIGLRGSVAALWGYSQAYGAARMPEQLNMPARWAAANMERLDPQGDYSVMRKRLLDGDWSAISKANPWHWMLALVGLLDSSFPQALELPQLIQVYDILAQWQSAPADRGDADEEKAVWPFDALPSLPLHKCDEAMSALPQALCALDALRGMRVVLVAGQKFGRQLHTDDFIDTKGESWRMSTPQFTSLYGNTLPQWRIERKRLTCWAETRRLSDNELLAVHTLDHKLGRWFISDDLVSLALRAALDASAASPGQSPVQTAVAQAQQADHVGEEPGIVSAPDDVAETPPASEPSPPLKLQPAFPSGRMPVERLDEWQNDSWGKRFGTVKSAEDADAAVRAHLRIALFQWRVDDSYSHPISEVGLAGFPLSTDAHRALQAHLAGDLKEVNRVAKRGAEFHWTDDRKVISWPEHRRRVLLKQALRACRELNVNLLVLPEVSVRPDTVEWLKEELFHHPGLAVLAGTFRQFEATHDHPQHLREKLTLLWQPEKIQAEAFGLEGDARVMQFQRDKKYRAVAAHELFRPGTGRLAPLYQEEKVLDELRSVLAGGRTFDQTKALVDALIHGPQKLRHCMELICSELFLLTSPANSRPLLQDFVKVLRQFGSSTEEAAQTVEGDIEALGECLTVTQSRRERRSVLVVPACTSRSNDYWHAGQASVLASATATVFCNAVSKGLSVGGSCFIGCDSVQKQPNEHAGVVRLLTPYRGWHHGILQPSVKGALSEADQALVVVDLDPVHMVSGKPRPQLLPEPVSMVAYLPIVEVIRKEDNARALVASLRDQFMGEAGQRAFHGILISKGFPKPGESIHGLEEFRSAFANLLDALKRGAINPESGGVELDDFVKFFGDSNTVRQRIITSLRDHLQQPAPLTKVDGMDLEPAWLDFLIADMTWKQPEVEPLHGYEAGTVQPAIRVPPWRPPKE</sequence>
<name>A0A398CCR6_9BURK</name>
<dbReference type="SUPFAM" id="SSF57783">
    <property type="entry name" value="Zinc beta-ribbon"/>
    <property type="match status" value="1"/>
</dbReference>
<evidence type="ECO:0000256" key="2">
    <source>
        <dbReference type="ARBA" id="ARBA00022771"/>
    </source>
</evidence>
<dbReference type="Pfam" id="PF13155">
    <property type="entry name" value="Toprim_2"/>
    <property type="match status" value="1"/>
</dbReference>
<dbReference type="CDD" id="cd03364">
    <property type="entry name" value="TOPRIM_DnaG_primases"/>
    <property type="match status" value="1"/>
</dbReference>
<dbReference type="SUPFAM" id="SSF56731">
    <property type="entry name" value="DNA primase core"/>
    <property type="match status" value="1"/>
</dbReference>
<dbReference type="Gene3D" id="3.90.580.10">
    <property type="entry name" value="Zinc finger, CHC2-type domain"/>
    <property type="match status" value="1"/>
</dbReference>
<dbReference type="PROSITE" id="PS50878">
    <property type="entry name" value="RT_POL"/>
    <property type="match status" value="1"/>
</dbReference>
<evidence type="ECO:0000313" key="7">
    <source>
        <dbReference type="Proteomes" id="UP000266302"/>
    </source>
</evidence>
<protein>
    <recommendedName>
        <fullName evidence="5">Reverse transcriptase domain-containing protein</fullName>
    </recommendedName>
</protein>
<dbReference type="InterPro" id="IPR036977">
    <property type="entry name" value="DNA_primase_Znf_CHC2"/>
</dbReference>
<evidence type="ECO:0000256" key="4">
    <source>
        <dbReference type="SAM" id="MobiDB-lite"/>
    </source>
</evidence>